<evidence type="ECO:0000313" key="2">
    <source>
        <dbReference type="EMBL" id="RXR30564.1"/>
    </source>
</evidence>
<evidence type="ECO:0008006" key="4">
    <source>
        <dbReference type="Google" id="ProtNLM"/>
    </source>
</evidence>
<dbReference type="RefSeq" id="WP_129464922.1">
    <property type="nucleotide sequence ID" value="NZ_SBKQ01000011.1"/>
</dbReference>
<evidence type="ECO:0000313" key="3">
    <source>
        <dbReference type="Proteomes" id="UP000289734"/>
    </source>
</evidence>
<gene>
    <name evidence="2" type="ORF">EQG68_10890</name>
</gene>
<accession>A0A4Q1KNY8</accession>
<evidence type="ECO:0000256" key="1">
    <source>
        <dbReference type="SAM" id="Phobius"/>
    </source>
</evidence>
<protein>
    <recommendedName>
        <fullName evidence="4">Beta-carotene 15,15'-monooxygenase</fullName>
    </recommendedName>
</protein>
<feature type="transmembrane region" description="Helical" evidence="1">
    <location>
        <begin position="126"/>
        <end position="146"/>
    </location>
</feature>
<name>A0A4Q1KNY8_9FLAO</name>
<feature type="transmembrane region" description="Helical" evidence="1">
    <location>
        <begin position="76"/>
        <end position="97"/>
    </location>
</feature>
<feature type="transmembrane region" description="Helical" evidence="1">
    <location>
        <begin position="38"/>
        <end position="56"/>
    </location>
</feature>
<dbReference type="Proteomes" id="UP000289734">
    <property type="component" value="Unassembled WGS sequence"/>
</dbReference>
<feature type="transmembrane region" description="Helical" evidence="1">
    <location>
        <begin position="166"/>
        <end position="190"/>
    </location>
</feature>
<dbReference type="AlphaFoldDB" id="A0A4Q1KNY8"/>
<reference evidence="3" key="1">
    <citation type="submission" date="2019-01" db="EMBL/GenBank/DDBJ databases">
        <title>Cytophagaceae bacterium strain CAR-16.</title>
        <authorList>
            <person name="Chen W.-M."/>
        </authorList>
    </citation>
    <scope>NUCLEOTIDE SEQUENCE [LARGE SCALE GENOMIC DNA]</scope>
    <source>
        <strain evidence="3">ICH-30</strain>
    </source>
</reference>
<organism evidence="2 3">
    <name type="scientific">Flavobacterium piscinae</name>
    <dbReference type="NCBI Taxonomy" id="2506424"/>
    <lineage>
        <taxon>Bacteria</taxon>
        <taxon>Pseudomonadati</taxon>
        <taxon>Bacteroidota</taxon>
        <taxon>Flavobacteriia</taxon>
        <taxon>Flavobacteriales</taxon>
        <taxon>Flavobacteriaceae</taxon>
        <taxon>Flavobacterium</taxon>
    </lineage>
</organism>
<keyword evidence="1" id="KW-1133">Transmembrane helix</keyword>
<dbReference type="OrthoDB" id="709028at2"/>
<sequence length="213" mass="25648">MTEELDLLKKAWKKDPHVYEQVTENQIYQMIHKRSSSIVKWILMISIAELIFWAGISFFTVDDNYLETLEMYHIDTLFKVLSVINYIIIFIFIYMFYKNFKTISTTDTVKKLMRSIIKTRKTVQYYIWYNLAMFAVIFIIVVISQINYDPNINSVLENAKDKNPQAFWIVIGLTYFVLFAVTLGLFWLFYRLVYGFLMKRLLKNYEELKKMDF</sequence>
<proteinExistence type="predicted"/>
<keyword evidence="3" id="KW-1185">Reference proteome</keyword>
<keyword evidence="1" id="KW-0812">Transmembrane</keyword>
<dbReference type="EMBL" id="SBKQ01000011">
    <property type="protein sequence ID" value="RXR30564.1"/>
    <property type="molecule type" value="Genomic_DNA"/>
</dbReference>
<keyword evidence="1" id="KW-0472">Membrane</keyword>
<comment type="caution">
    <text evidence="2">The sequence shown here is derived from an EMBL/GenBank/DDBJ whole genome shotgun (WGS) entry which is preliminary data.</text>
</comment>